<evidence type="ECO:0000256" key="1">
    <source>
        <dbReference type="ARBA" id="ARBA00001771"/>
    </source>
</evidence>
<keyword evidence="8 13" id="KW-0418">Kinase</keyword>
<keyword evidence="14" id="KW-1185">Reference proteome</keyword>
<comment type="pathway">
    <text evidence="3">Cofactor biosynthesis; thiamine diphosphate biosynthesis; 4-methyl-5-(2-phosphoethyl)-thiazole from 5-(2-hydroxyethyl)-4-methylthiazole: step 1/1.</text>
</comment>
<evidence type="ECO:0000256" key="3">
    <source>
        <dbReference type="ARBA" id="ARBA00004868"/>
    </source>
</evidence>
<keyword evidence="6" id="KW-0479">Metal-binding</keyword>
<evidence type="ECO:0000256" key="10">
    <source>
        <dbReference type="ARBA" id="ARBA00022842"/>
    </source>
</evidence>
<dbReference type="Pfam" id="PF02110">
    <property type="entry name" value="HK"/>
    <property type="match status" value="5"/>
</dbReference>
<dbReference type="Gramene" id="PHT82210">
    <property type="protein sequence ID" value="PHT82210"/>
    <property type="gene ID" value="T459_15225"/>
</dbReference>
<keyword evidence="9" id="KW-0067">ATP-binding</keyword>
<evidence type="ECO:0000256" key="9">
    <source>
        <dbReference type="ARBA" id="ARBA00022840"/>
    </source>
</evidence>
<evidence type="ECO:0000256" key="5">
    <source>
        <dbReference type="ARBA" id="ARBA00022679"/>
    </source>
</evidence>
<keyword evidence="12" id="KW-0812">Transmembrane</keyword>
<evidence type="ECO:0000256" key="8">
    <source>
        <dbReference type="ARBA" id="ARBA00022777"/>
    </source>
</evidence>
<keyword evidence="12" id="KW-1133">Transmembrane helix</keyword>
<dbReference type="STRING" id="4072.A0A2G2ZJP3"/>
<gene>
    <name evidence="13" type="ORF">T459_15225</name>
</gene>
<sequence>MEEDKITNTIELQDPLDYPKQAWTHFQLVHQKSPLIQCITNFVSMDFMANTLLSAGASPAMIHSVDEIPEFTPKALGVCINVGTLTPDWLPGIKLAAQVANQFKKPWVLDPVAAGGSSFRLKACLELLGLKPSVVRGNASEILALFKGCVDSTSKLVDEMPEFTPKALGVCINAGTLAPDWLPGMKLAAQVANQLKKPWVLDPVAAGGSSFRLKACLKLLGLKPSVVRGNGSEILALFNGCVDSNSKLAAQVANQFKKPWVLDPVAAGGSGFRLKARLELLGLKPSVVRGTASEILALFKGCVESTSKLAAQVANQFKKPWVLDPVAAGGSGFRLNACLELLGLNPSVVRGNGSEILALFNGCVDSIDEMPEFTPKAHVVCINVGTLTPDWLPSMKLAAQVANQLKKPWVLDPVDGGGSSFRKGVFGVTWFEAMVLRFLLFLTVVLIQIPR</sequence>
<evidence type="ECO:0000256" key="2">
    <source>
        <dbReference type="ARBA" id="ARBA00001946"/>
    </source>
</evidence>
<dbReference type="Gene3D" id="3.40.1190.20">
    <property type="match status" value="5"/>
</dbReference>
<dbReference type="GO" id="GO:0005524">
    <property type="term" value="F:ATP binding"/>
    <property type="evidence" value="ECO:0007669"/>
    <property type="project" value="UniProtKB-KW"/>
</dbReference>
<comment type="cofactor">
    <cofactor evidence="2">
        <name>Mg(2+)</name>
        <dbReference type="ChEBI" id="CHEBI:18420"/>
    </cofactor>
</comment>
<dbReference type="AlphaFoldDB" id="A0A2G2ZJP3"/>
<organism evidence="13 14">
    <name type="scientific">Capsicum annuum</name>
    <name type="common">Capsicum pepper</name>
    <dbReference type="NCBI Taxonomy" id="4072"/>
    <lineage>
        <taxon>Eukaryota</taxon>
        <taxon>Viridiplantae</taxon>
        <taxon>Streptophyta</taxon>
        <taxon>Embryophyta</taxon>
        <taxon>Tracheophyta</taxon>
        <taxon>Spermatophyta</taxon>
        <taxon>Magnoliopsida</taxon>
        <taxon>eudicotyledons</taxon>
        <taxon>Gunneridae</taxon>
        <taxon>Pentapetalae</taxon>
        <taxon>asterids</taxon>
        <taxon>lamiids</taxon>
        <taxon>Solanales</taxon>
        <taxon>Solanaceae</taxon>
        <taxon>Solanoideae</taxon>
        <taxon>Capsiceae</taxon>
        <taxon>Capsicum</taxon>
    </lineage>
</organism>
<dbReference type="GO" id="GO:0000287">
    <property type="term" value="F:magnesium ion binding"/>
    <property type="evidence" value="ECO:0007669"/>
    <property type="project" value="InterPro"/>
</dbReference>
<keyword evidence="7" id="KW-0547">Nucleotide-binding</keyword>
<evidence type="ECO:0000256" key="12">
    <source>
        <dbReference type="SAM" id="Phobius"/>
    </source>
</evidence>
<keyword evidence="10" id="KW-0460">Magnesium</keyword>
<evidence type="ECO:0000313" key="14">
    <source>
        <dbReference type="Proteomes" id="UP000222542"/>
    </source>
</evidence>
<reference evidence="13 14" key="1">
    <citation type="journal article" date="2014" name="Nat. Genet.">
        <title>Genome sequence of the hot pepper provides insights into the evolution of pungency in Capsicum species.</title>
        <authorList>
            <person name="Kim S."/>
            <person name="Park M."/>
            <person name="Yeom S.I."/>
            <person name="Kim Y.M."/>
            <person name="Lee J.M."/>
            <person name="Lee H.A."/>
            <person name="Seo E."/>
            <person name="Choi J."/>
            <person name="Cheong K."/>
            <person name="Kim K.T."/>
            <person name="Jung K."/>
            <person name="Lee G.W."/>
            <person name="Oh S.K."/>
            <person name="Bae C."/>
            <person name="Kim S.B."/>
            <person name="Lee H.Y."/>
            <person name="Kim S.Y."/>
            <person name="Kim M.S."/>
            <person name="Kang B.C."/>
            <person name="Jo Y.D."/>
            <person name="Yang H.B."/>
            <person name="Jeong H.J."/>
            <person name="Kang W.H."/>
            <person name="Kwon J.K."/>
            <person name="Shin C."/>
            <person name="Lim J.Y."/>
            <person name="Park J.H."/>
            <person name="Huh J.H."/>
            <person name="Kim J.S."/>
            <person name="Kim B.D."/>
            <person name="Cohen O."/>
            <person name="Paran I."/>
            <person name="Suh M.C."/>
            <person name="Lee S.B."/>
            <person name="Kim Y.K."/>
            <person name="Shin Y."/>
            <person name="Noh S.J."/>
            <person name="Park J."/>
            <person name="Seo Y.S."/>
            <person name="Kwon S.Y."/>
            <person name="Kim H.A."/>
            <person name="Park J.M."/>
            <person name="Kim H.J."/>
            <person name="Choi S.B."/>
            <person name="Bosland P.W."/>
            <person name="Reeves G."/>
            <person name="Jo S.H."/>
            <person name="Lee B.W."/>
            <person name="Cho H.T."/>
            <person name="Choi H.S."/>
            <person name="Lee M.S."/>
            <person name="Yu Y."/>
            <person name="Do Choi Y."/>
            <person name="Park B.S."/>
            <person name="van Deynze A."/>
            <person name="Ashrafi H."/>
            <person name="Hill T."/>
            <person name="Kim W.T."/>
            <person name="Pai H.S."/>
            <person name="Ahn H.K."/>
            <person name="Yeam I."/>
            <person name="Giovannoni J.J."/>
            <person name="Rose J.K."/>
            <person name="Sorensen I."/>
            <person name="Lee S.J."/>
            <person name="Kim R.W."/>
            <person name="Choi I.Y."/>
            <person name="Choi B.S."/>
            <person name="Lim J.S."/>
            <person name="Lee Y.H."/>
            <person name="Choi D."/>
        </authorList>
    </citation>
    <scope>NUCLEOTIDE SEQUENCE [LARGE SCALE GENOMIC DNA]</scope>
    <source>
        <strain evidence="14">cv. CM334</strain>
    </source>
</reference>
<dbReference type="InterPro" id="IPR000417">
    <property type="entry name" value="Hyethyz_kinase"/>
</dbReference>
<dbReference type="UniPathway" id="UPA00060">
    <property type="reaction ID" value="UER00139"/>
</dbReference>
<comment type="catalytic activity">
    <reaction evidence="1">
        <text>5-(2-hydroxyethyl)-4-methylthiazole + ATP = 4-methyl-5-(2-phosphooxyethyl)-thiazole + ADP + H(+)</text>
        <dbReference type="Rhea" id="RHEA:24212"/>
        <dbReference type="ChEBI" id="CHEBI:15378"/>
        <dbReference type="ChEBI" id="CHEBI:17957"/>
        <dbReference type="ChEBI" id="CHEBI:30616"/>
        <dbReference type="ChEBI" id="CHEBI:58296"/>
        <dbReference type="ChEBI" id="CHEBI:456216"/>
        <dbReference type="EC" id="2.7.1.50"/>
    </reaction>
</comment>
<comment type="caution">
    <text evidence="13">The sequence shown here is derived from an EMBL/GenBank/DDBJ whole genome shotgun (WGS) entry which is preliminary data.</text>
</comment>
<evidence type="ECO:0000256" key="6">
    <source>
        <dbReference type="ARBA" id="ARBA00022723"/>
    </source>
</evidence>
<dbReference type="PRINTS" id="PR01099">
    <property type="entry name" value="HYETHTZKNASE"/>
</dbReference>
<evidence type="ECO:0000313" key="13">
    <source>
        <dbReference type="EMBL" id="PHT82210.1"/>
    </source>
</evidence>
<protein>
    <recommendedName>
        <fullName evidence="4">hydroxyethylthiazole kinase</fullName>
        <ecNumber evidence="4">2.7.1.50</ecNumber>
    </recommendedName>
</protein>
<dbReference type="Proteomes" id="UP000222542">
    <property type="component" value="Unassembled WGS sequence"/>
</dbReference>
<feature type="transmembrane region" description="Helical" evidence="12">
    <location>
        <begin position="430"/>
        <end position="449"/>
    </location>
</feature>
<dbReference type="SUPFAM" id="SSF53613">
    <property type="entry name" value="Ribokinase-like"/>
    <property type="match status" value="5"/>
</dbReference>
<name>A0A2G2ZJP3_CAPAN</name>
<dbReference type="GO" id="GO:0004417">
    <property type="term" value="F:hydroxyethylthiazole kinase activity"/>
    <property type="evidence" value="ECO:0007669"/>
    <property type="project" value="UniProtKB-EC"/>
</dbReference>
<reference evidence="13 14" key="2">
    <citation type="journal article" date="2017" name="Genome Biol.">
        <title>New reference genome sequences of hot pepper reveal the massive evolution of plant disease-resistance genes by retroduplication.</title>
        <authorList>
            <person name="Kim S."/>
            <person name="Park J."/>
            <person name="Yeom S.I."/>
            <person name="Kim Y.M."/>
            <person name="Seo E."/>
            <person name="Kim K.T."/>
            <person name="Kim M.S."/>
            <person name="Lee J.M."/>
            <person name="Cheong K."/>
            <person name="Shin H.S."/>
            <person name="Kim S.B."/>
            <person name="Han K."/>
            <person name="Lee J."/>
            <person name="Park M."/>
            <person name="Lee H.A."/>
            <person name="Lee H.Y."/>
            <person name="Lee Y."/>
            <person name="Oh S."/>
            <person name="Lee J.H."/>
            <person name="Choi E."/>
            <person name="Choi E."/>
            <person name="Lee S.E."/>
            <person name="Jeon J."/>
            <person name="Kim H."/>
            <person name="Choi G."/>
            <person name="Song H."/>
            <person name="Lee J."/>
            <person name="Lee S.C."/>
            <person name="Kwon J.K."/>
            <person name="Lee H.Y."/>
            <person name="Koo N."/>
            <person name="Hong Y."/>
            <person name="Kim R.W."/>
            <person name="Kang W.H."/>
            <person name="Huh J.H."/>
            <person name="Kang B.C."/>
            <person name="Yang T.J."/>
            <person name="Lee Y.H."/>
            <person name="Bennetzen J.L."/>
            <person name="Choi D."/>
        </authorList>
    </citation>
    <scope>NUCLEOTIDE SEQUENCE [LARGE SCALE GENOMIC DNA]</scope>
    <source>
        <strain evidence="14">cv. CM334</strain>
    </source>
</reference>
<evidence type="ECO:0000256" key="11">
    <source>
        <dbReference type="ARBA" id="ARBA00022977"/>
    </source>
</evidence>
<evidence type="ECO:0000256" key="4">
    <source>
        <dbReference type="ARBA" id="ARBA00012129"/>
    </source>
</evidence>
<keyword evidence="11" id="KW-0784">Thiamine biosynthesis</keyword>
<dbReference type="GO" id="GO:0009228">
    <property type="term" value="P:thiamine biosynthetic process"/>
    <property type="evidence" value="ECO:0007669"/>
    <property type="project" value="UniProtKB-KW"/>
</dbReference>
<dbReference type="GO" id="GO:0009229">
    <property type="term" value="P:thiamine diphosphate biosynthetic process"/>
    <property type="evidence" value="ECO:0007669"/>
    <property type="project" value="UniProtKB-UniPathway"/>
</dbReference>
<accession>A0A2G2ZJP3</accession>
<dbReference type="EC" id="2.7.1.50" evidence="4"/>
<dbReference type="InterPro" id="IPR029056">
    <property type="entry name" value="Ribokinase-like"/>
</dbReference>
<proteinExistence type="predicted"/>
<evidence type="ECO:0000256" key="7">
    <source>
        <dbReference type="ARBA" id="ARBA00022741"/>
    </source>
</evidence>
<keyword evidence="12" id="KW-0472">Membrane</keyword>
<keyword evidence="5" id="KW-0808">Transferase</keyword>
<dbReference type="EMBL" id="AYRZ02000005">
    <property type="protein sequence ID" value="PHT82210.1"/>
    <property type="molecule type" value="Genomic_DNA"/>
</dbReference>